<feature type="region of interest" description="Disordered" evidence="1">
    <location>
        <begin position="198"/>
        <end position="226"/>
    </location>
</feature>
<accession>A0AAQ3RCI4</accession>
<gene>
    <name evidence="2" type="ORF">R9X50_00704100</name>
</gene>
<dbReference type="AlphaFoldDB" id="A0AAQ3RCI4"/>
<evidence type="ECO:0000256" key="1">
    <source>
        <dbReference type="SAM" id="MobiDB-lite"/>
    </source>
</evidence>
<organism evidence="2 3">
    <name type="scientific">Acrodontium crateriforme</name>
    <dbReference type="NCBI Taxonomy" id="150365"/>
    <lineage>
        <taxon>Eukaryota</taxon>
        <taxon>Fungi</taxon>
        <taxon>Dikarya</taxon>
        <taxon>Ascomycota</taxon>
        <taxon>Pezizomycotina</taxon>
        <taxon>Dothideomycetes</taxon>
        <taxon>Dothideomycetidae</taxon>
        <taxon>Mycosphaerellales</taxon>
        <taxon>Teratosphaeriaceae</taxon>
        <taxon>Acrodontium</taxon>
    </lineage>
</organism>
<name>A0AAQ3RCI4_9PEZI</name>
<sequence>MSVAKEAYGIISCINAVCAAYKDGGKIINKLKVKRAQRRALPPSRLLEESIDQASEEIEREKQRGISKFGRAFEAGDHVVVIALQQITIELQSTLLEKLRNAVDDDEATDFIHLVDAADVGRDRTIGALLEFRKRLMVKAPVNELSHHQTIKDDEKMGATLVHQSQFAAQLPTTASTSPPMVVPTSSHTAQRKLQAPTWFSDYPSPPSSNVEVSGDESSIHSGATAHKRRTSSLLGFFNKHNRHEDEALQQMRVDRIPLRIRKPFAWKPAFSSKPAVPPKDVTSVPPVDQQRPIHPALRQDVSSDSNGRASDKTVAVAIGYDHMASPNLLTSSIPMSPPAPTYNAYGQIVSPSSLDPSGASNPILTSSPVLSNRTFSSNIVTNATSGPTFPRTISATPRQTMLPSPDNNYLGFCKSAWKLQNGDRKAMTKCREFNDGWSQASVYYLSCSSSKCAFAGHGDIQTIMNKVWTMERHGIKFRWPFLAKFHVAQQKVKEHKYAYQCIFCVLLGQSSLVIHGTDYYLDHIQSHRALDLGEVILHRTKCIVGRVAEDKEDFDINLWPLRFQQSSTPSPPSVLSDELLEERVELDSSSEVRTSLSANEPWNAGLSDFQWSAEVDRAELPG</sequence>
<evidence type="ECO:0000313" key="3">
    <source>
        <dbReference type="Proteomes" id="UP001303373"/>
    </source>
</evidence>
<feature type="compositionally biased region" description="Polar residues" evidence="1">
    <location>
        <begin position="208"/>
        <end position="222"/>
    </location>
</feature>
<dbReference type="Proteomes" id="UP001303373">
    <property type="component" value="Chromosome 12"/>
</dbReference>
<proteinExistence type="predicted"/>
<dbReference type="EMBL" id="CP138591">
    <property type="protein sequence ID" value="WPH04155.1"/>
    <property type="molecule type" value="Genomic_DNA"/>
</dbReference>
<reference evidence="2 3" key="1">
    <citation type="submission" date="2023-11" db="EMBL/GenBank/DDBJ databases">
        <title>An acidophilic fungus is an integral part of prey digestion in a carnivorous sundew plant.</title>
        <authorList>
            <person name="Tsai I.J."/>
        </authorList>
    </citation>
    <scope>NUCLEOTIDE SEQUENCE [LARGE SCALE GENOMIC DNA]</scope>
    <source>
        <strain evidence="2">169a</strain>
    </source>
</reference>
<keyword evidence="3" id="KW-1185">Reference proteome</keyword>
<evidence type="ECO:0000313" key="2">
    <source>
        <dbReference type="EMBL" id="WPH04155.1"/>
    </source>
</evidence>
<feature type="region of interest" description="Disordered" evidence="1">
    <location>
        <begin position="270"/>
        <end position="310"/>
    </location>
</feature>
<protein>
    <submittedName>
        <fullName evidence="2">Uncharacterized protein</fullName>
    </submittedName>
</protein>